<evidence type="ECO:0000256" key="4">
    <source>
        <dbReference type="ARBA" id="ARBA00022552"/>
    </source>
</evidence>
<dbReference type="PANTHER" id="PTHR23183:SF0">
    <property type="entry name" value="NUCLEOLAR PROTEIN 14"/>
    <property type="match status" value="1"/>
</dbReference>
<dbReference type="STRING" id="1157962.A0A250X079"/>
<feature type="compositionally biased region" description="Acidic residues" evidence="8">
    <location>
        <begin position="354"/>
        <end position="363"/>
    </location>
</feature>
<dbReference type="GO" id="GO:0030692">
    <property type="term" value="C:Noc4p-Nop14p complex"/>
    <property type="evidence" value="ECO:0007669"/>
    <property type="project" value="TreeGrafter"/>
</dbReference>
<evidence type="ECO:0000313" key="10">
    <source>
        <dbReference type="Proteomes" id="UP000232323"/>
    </source>
</evidence>
<keyword evidence="10" id="KW-1185">Reference proteome</keyword>
<dbReference type="AlphaFoldDB" id="A0A250X079"/>
<feature type="region of interest" description="Disordered" evidence="8">
    <location>
        <begin position="289"/>
        <end position="382"/>
    </location>
</feature>
<keyword evidence="7" id="KW-0175">Coiled coil</keyword>
<dbReference type="Pfam" id="PF04147">
    <property type="entry name" value="Nop14"/>
    <property type="match status" value="1"/>
</dbReference>
<feature type="region of interest" description="Disordered" evidence="8">
    <location>
        <begin position="399"/>
        <end position="475"/>
    </location>
</feature>
<protein>
    <recommendedName>
        <fullName evidence="11">Nucleolar protein 14</fullName>
    </recommendedName>
</protein>
<keyword evidence="4" id="KW-0698">rRNA processing</keyword>
<feature type="compositionally biased region" description="Basic and acidic residues" evidence="8">
    <location>
        <begin position="289"/>
        <end position="301"/>
    </location>
</feature>
<dbReference type="GO" id="GO:0030490">
    <property type="term" value="P:maturation of SSU-rRNA"/>
    <property type="evidence" value="ECO:0007669"/>
    <property type="project" value="TreeGrafter"/>
</dbReference>
<accession>A0A250X079</accession>
<keyword evidence="3" id="KW-0690">Ribosome biogenesis</keyword>
<name>A0A250X079_9CHLO</name>
<organism evidence="9 10">
    <name type="scientific">Chlamydomonas eustigma</name>
    <dbReference type="NCBI Taxonomy" id="1157962"/>
    <lineage>
        <taxon>Eukaryota</taxon>
        <taxon>Viridiplantae</taxon>
        <taxon>Chlorophyta</taxon>
        <taxon>core chlorophytes</taxon>
        <taxon>Chlorophyceae</taxon>
        <taxon>CS clade</taxon>
        <taxon>Chlamydomonadales</taxon>
        <taxon>Chlamydomonadaceae</taxon>
        <taxon>Chlamydomonas</taxon>
    </lineage>
</organism>
<feature type="region of interest" description="Disordered" evidence="8">
    <location>
        <begin position="1028"/>
        <end position="1047"/>
    </location>
</feature>
<evidence type="ECO:0000256" key="7">
    <source>
        <dbReference type="SAM" id="Coils"/>
    </source>
</evidence>
<evidence type="ECO:0000313" key="9">
    <source>
        <dbReference type="EMBL" id="GAX76160.1"/>
    </source>
</evidence>
<proteinExistence type="inferred from homology"/>
<dbReference type="Proteomes" id="UP000232323">
    <property type="component" value="Unassembled WGS sequence"/>
</dbReference>
<reference evidence="9 10" key="1">
    <citation type="submission" date="2017-08" db="EMBL/GenBank/DDBJ databases">
        <title>Acidophilic green algal genome provides insights into adaptation to an acidic environment.</title>
        <authorList>
            <person name="Hirooka S."/>
            <person name="Hirose Y."/>
            <person name="Kanesaki Y."/>
            <person name="Higuchi S."/>
            <person name="Fujiwara T."/>
            <person name="Onuma R."/>
            <person name="Era A."/>
            <person name="Ohbayashi R."/>
            <person name="Uzuka A."/>
            <person name="Nozaki H."/>
            <person name="Yoshikawa H."/>
            <person name="Miyagishima S.Y."/>
        </authorList>
    </citation>
    <scope>NUCLEOTIDE SEQUENCE [LARGE SCALE GENOMIC DNA]</scope>
    <source>
        <strain evidence="9 10">NIES-2499</strain>
    </source>
</reference>
<evidence type="ECO:0000256" key="3">
    <source>
        <dbReference type="ARBA" id="ARBA00022517"/>
    </source>
</evidence>
<feature type="coiled-coil region" evidence="7">
    <location>
        <begin position="187"/>
        <end position="225"/>
    </location>
</feature>
<comment type="similarity">
    <text evidence="2">Belongs to the NOP14 family.</text>
</comment>
<evidence type="ECO:0000256" key="5">
    <source>
        <dbReference type="ARBA" id="ARBA00023242"/>
    </source>
</evidence>
<keyword evidence="5" id="KW-0539">Nucleus</keyword>
<dbReference type="OrthoDB" id="441771at2759"/>
<sequence>MKGNGKKKTPAASRAAPKPINPFELKKSKTKFETVGRRIKGANKNVIKAREEAVNKRKRTLLVEYKQLRKANTFVDRRFGENDSSLTEDDKSFARLKTQRIKTSVKKLGGGKKIKFALGGEEDGEGTSLTHMGRSISEEEELMDAPELDDLDDETAEELMKDYNFGGGDGSMVKGSDGKPKTKKEVMEEIIAKSKAYKAMRQKQKEEDEEALEKLDQDYRTLLSTQALASFVKPKGYSKENKMKPDNKADAEYDVAARELAFEGKGAASDRTQSAEEIALKERKRLEVLEAERVKRMRGELNGDEDEFVVTAEPSGGYAARRAKQRAKDGGSDEGEEEDADDKEGHHEDVSGSAEEDGEDEVGDVGAGLDHRRMKRAAGNHPLQSALRGAAAQLAAKYGLGQVKNPLVEEGDEDDLEREEDEEGGEEATEDEGEEEDDEERDEENATDEGSEDVADKSKGGEAEEGDLVEYQSGKNVRKGSSMLVDMEGDAEEEDEYELELKRLHTERVSPLDAPSTSEGTSLIGHVHDTKKASNIRGLKPSLDAEELKEVGGLLDLPYTIPVPESYDIFCRLVSGRTPEEMLTAIQRIRAFNASVLASESKRKLQVFYGLVMQHFAALAGQVPIPSEHLDALVGPLLIMTSEVPFYAATVARTRLTRLNDHLTAALSGVELKKPDPKISSKHASKLLQTVATTAPGSAWPGPRALLQIKLLTTLFPTSDRRHPVLTPVVLLVGRALSQCEATSVGEAVRGLVLAGLGLHISVPGKKHFPEVVAFLSDLIASYIPYDSSSGKGSLDLPGGSHLSHKSKFIVRPGLMACQARGTALSRVSIEQVVLMDCLTWPVEVKADKPFKCSDALKLGLMRVALHAATRAVELLAESPDAFPETSHDLCMALSLLGSSLSLPSQLEEQRLLVTERIQSLVRNNLASRAPLVRSSQLQNTVAREYNPRFEDGYTKGRDYDPDRERAEQKKIKKQLSKEKRGAMRELRRDAVFMAEERDRERANVDAERMESQRKFYSELEVQAADFNSGGQGGMNAHIKRAFKRRK</sequence>
<dbReference type="InterPro" id="IPR007276">
    <property type="entry name" value="Nop14"/>
</dbReference>
<feature type="compositionally biased region" description="Basic residues" evidence="8">
    <location>
        <begin position="1038"/>
        <end position="1047"/>
    </location>
</feature>
<gene>
    <name evidence="9" type="ORF">CEUSTIGMA_g3604.t1</name>
</gene>
<evidence type="ECO:0000256" key="8">
    <source>
        <dbReference type="SAM" id="MobiDB-lite"/>
    </source>
</evidence>
<comment type="caution">
    <text evidence="9">The sequence shown here is derived from an EMBL/GenBank/DDBJ whole genome shotgun (WGS) entry which is preliminary data.</text>
</comment>
<feature type="region of interest" description="Disordered" evidence="8">
    <location>
        <begin position="1"/>
        <end position="27"/>
    </location>
</feature>
<feature type="region of interest" description="Disordered" evidence="8">
    <location>
        <begin position="161"/>
        <end position="184"/>
    </location>
</feature>
<evidence type="ECO:0008006" key="11">
    <source>
        <dbReference type="Google" id="ProtNLM"/>
    </source>
</evidence>
<evidence type="ECO:0000256" key="2">
    <source>
        <dbReference type="ARBA" id="ARBA00007466"/>
    </source>
</evidence>
<feature type="region of interest" description="Disordered" evidence="8">
    <location>
        <begin position="950"/>
        <end position="981"/>
    </location>
</feature>
<evidence type="ECO:0000256" key="6">
    <source>
        <dbReference type="ARBA" id="ARBA00024695"/>
    </source>
</evidence>
<dbReference type="PANTHER" id="PTHR23183">
    <property type="entry name" value="NOP14"/>
    <property type="match status" value="1"/>
</dbReference>
<feature type="compositionally biased region" description="Acidic residues" evidence="8">
    <location>
        <begin position="409"/>
        <end position="453"/>
    </location>
</feature>
<dbReference type="GO" id="GO:0032040">
    <property type="term" value="C:small-subunit processome"/>
    <property type="evidence" value="ECO:0007669"/>
    <property type="project" value="InterPro"/>
</dbReference>
<evidence type="ECO:0000256" key="1">
    <source>
        <dbReference type="ARBA" id="ARBA00004604"/>
    </source>
</evidence>
<comment type="subcellular location">
    <subcellularLocation>
        <location evidence="1">Nucleus</location>
        <location evidence="1">Nucleolus</location>
    </subcellularLocation>
</comment>
<comment type="function">
    <text evidence="6">Involved in nucleolar processing of pre-18S ribosomal RNA. Has a role in the nuclear export of 40S pre-ribosomal subunit to the cytoplasm.</text>
</comment>
<feature type="compositionally biased region" description="Acidic residues" evidence="8">
    <location>
        <begin position="332"/>
        <end position="342"/>
    </location>
</feature>
<dbReference type="EMBL" id="BEGY01000015">
    <property type="protein sequence ID" value="GAX76160.1"/>
    <property type="molecule type" value="Genomic_DNA"/>
</dbReference>